<proteinExistence type="predicted"/>
<comment type="caution">
    <text evidence="2">The sequence shown here is derived from an EMBL/GenBank/DDBJ whole genome shotgun (WGS) entry which is preliminary data.</text>
</comment>
<dbReference type="NCBIfam" id="NF046117">
    <property type="entry name" value="SCO4848_fam"/>
    <property type="match status" value="1"/>
</dbReference>
<dbReference type="Proteomes" id="UP000589620">
    <property type="component" value="Unassembled WGS sequence"/>
</dbReference>
<evidence type="ECO:0000256" key="1">
    <source>
        <dbReference type="SAM" id="Phobius"/>
    </source>
</evidence>
<dbReference type="EMBL" id="JACCBJ010000001">
    <property type="protein sequence ID" value="NYD73897.1"/>
    <property type="molecule type" value="Genomic_DNA"/>
</dbReference>
<name>A0A852SYE6_9MICO</name>
<dbReference type="Pfam" id="PF26606">
    <property type="entry name" value="SCO4848"/>
    <property type="match status" value="1"/>
</dbReference>
<sequence length="72" mass="7612">MTVFAAIVLFLNTLFNVFAWPRFFSRVRTDARARDAAGRATPFLIVHGVLLGAALLLAALSAVAGVLLLVAG</sequence>
<dbReference type="RefSeq" id="WP_089909883.1">
    <property type="nucleotide sequence ID" value="NZ_BAAAPX010000001.1"/>
</dbReference>
<evidence type="ECO:0000313" key="3">
    <source>
        <dbReference type="Proteomes" id="UP000589620"/>
    </source>
</evidence>
<keyword evidence="1" id="KW-0812">Transmembrane</keyword>
<feature type="transmembrane region" description="Helical" evidence="1">
    <location>
        <begin position="43"/>
        <end position="70"/>
    </location>
</feature>
<keyword evidence="3" id="KW-1185">Reference proteome</keyword>
<accession>A0A852SYE6</accession>
<evidence type="ECO:0000313" key="2">
    <source>
        <dbReference type="EMBL" id="NYD73897.1"/>
    </source>
</evidence>
<gene>
    <name evidence="2" type="ORF">BJ963_001416</name>
</gene>
<reference evidence="2 3" key="1">
    <citation type="submission" date="2020-07" db="EMBL/GenBank/DDBJ databases">
        <title>Sequencing the genomes of 1000 actinobacteria strains.</title>
        <authorList>
            <person name="Klenk H.-P."/>
        </authorList>
    </citation>
    <scope>NUCLEOTIDE SEQUENCE [LARGE SCALE GENOMIC DNA]</scope>
    <source>
        <strain evidence="2 3">DSM 23871</strain>
    </source>
</reference>
<organism evidence="2 3">
    <name type="scientific">Leifsonia soli</name>
    <dbReference type="NCBI Taxonomy" id="582665"/>
    <lineage>
        <taxon>Bacteria</taxon>
        <taxon>Bacillati</taxon>
        <taxon>Actinomycetota</taxon>
        <taxon>Actinomycetes</taxon>
        <taxon>Micrococcales</taxon>
        <taxon>Microbacteriaceae</taxon>
        <taxon>Leifsonia</taxon>
    </lineage>
</organism>
<protein>
    <submittedName>
        <fullName evidence="2">Uncharacterized protein</fullName>
    </submittedName>
</protein>
<keyword evidence="1" id="KW-1133">Transmembrane helix</keyword>
<dbReference type="InterPro" id="IPR058061">
    <property type="entry name" value="SCO4848-like"/>
</dbReference>
<dbReference type="AlphaFoldDB" id="A0A852SYE6"/>
<keyword evidence="1" id="KW-0472">Membrane</keyword>